<dbReference type="Proteomes" id="UP000241507">
    <property type="component" value="Chromosome"/>
</dbReference>
<reference evidence="2" key="1">
    <citation type="submission" date="2018-03" db="EMBL/GenBank/DDBJ databases">
        <title>Gramella fulva sp. nov., isolated from a dry surface of tidal flat.</title>
        <authorList>
            <person name="Hwang S.H."/>
            <person name="Hwang W.M."/>
            <person name="Kang K."/>
            <person name="Ahn T.-Y."/>
        </authorList>
    </citation>
    <scope>NUCLEOTIDE SEQUENCE [LARGE SCALE GENOMIC DNA]</scope>
    <source>
        <strain evidence="2">SH35</strain>
    </source>
</reference>
<evidence type="ECO:0000313" key="2">
    <source>
        <dbReference type="Proteomes" id="UP000241507"/>
    </source>
</evidence>
<proteinExistence type="predicted"/>
<dbReference type="KEGG" id="grs:C7S20_08450"/>
<dbReference type="AlphaFoldDB" id="A0A2R3Z4U3"/>
<evidence type="ECO:0008006" key="3">
    <source>
        <dbReference type="Google" id="ProtNLM"/>
    </source>
</evidence>
<keyword evidence="2" id="KW-1185">Reference proteome</keyword>
<sequence>METNRSKAVKTSKKIAVGVLITLGILALALLILNNIAESKIKKSLEDNLKRARVDYKKVDVKLLARNAEIINPQFHFKNKSIKADTVELKDIHLWEYITHKNLIIDKVDISNPVIKIYPASTSQKTDSSSAGKSKFKNHILLKDLAIQNAVLTIFQKDTSSAKFHTRLTEVRMKDIDVNKTTAKKTIPFSYNLTLLKSDTLFLNLGKRHTLQLASLAIEDSSLVVRDFRIIPKYDKEEFQQHLQTEKDRYDLVIDSIILNDLDWKYENSKFEIKDRLTRIAGVDFKIYRDKLQPDDTTFKPMYSQMIRNLPIKLGMDSVVVRRMYLQYQEKLQNATQPGELQFSNMNAEMANITNIGLQRKDFPKTHIDVRTDFMKTAPVDVDWDFDISDKQDHFQISGSMGRLKAEQINEFLKPAMNVVASGEILDMYFNFYGDDENANGDMRLEYKNFKVKVLQKKSRNKKEIISGLANLLVNNKALNKEANYKDISVKRDKTRSFWNYFWKCIRSGALKQFL</sequence>
<accession>A0A2R3Z4U3</accession>
<organism evidence="1 2">
    <name type="scientific">Christiangramia fulva</name>
    <dbReference type="NCBI Taxonomy" id="2126553"/>
    <lineage>
        <taxon>Bacteria</taxon>
        <taxon>Pseudomonadati</taxon>
        <taxon>Bacteroidota</taxon>
        <taxon>Flavobacteriia</taxon>
        <taxon>Flavobacteriales</taxon>
        <taxon>Flavobacteriaceae</taxon>
        <taxon>Christiangramia</taxon>
    </lineage>
</organism>
<name>A0A2R3Z4U3_9FLAO</name>
<protein>
    <recommendedName>
        <fullName evidence="3">DUF748 domain-containing protein</fullName>
    </recommendedName>
</protein>
<evidence type="ECO:0000313" key="1">
    <source>
        <dbReference type="EMBL" id="AVR45293.1"/>
    </source>
</evidence>
<dbReference type="EMBL" id="CP028136">
    <property type="protein sequence ID" value="AVR45293.1"/>
    <property type="molecule type" value="Genomic_DNA"/>
</dbReference>
<gene>
    <name evidence="1" type="ORF">C7S20_08450</name>
</gene>